<dbReference type="InterPro" id="IPR036282">
    <property type="entry name" value="Glutathione-S-Trfase_C_sf"/>
</dbReference>
<keyword evidence="2" id="KW-0472">Membrane</keyword>
<feature type="domain" description="Metaxin glutathione S-transferase" evidence="3">
    <location>
        <begin position="228"/>
        <end position="285"/>
    </location>
</feature>
<dbReference type="InterPro" id="IPR033468">
    <property type="entry name" value="Metaxin_GST"/>
</dbReference>
<evidence type="ECO:0000259" key="4">
    <source>
        <dbReference type="Pfam" id="PF17172"/>
    </source>
</evidence>
<dbReference type="Pfam" id="PF17171">
    <property type="entry name" value="GST_C_6"/>
    <property type="match status" value="1"/>
</dbReference>
<feature type="domain" description="Thioredoxin-like fold" evidence="4">
    <location>
        <begin position="75"/>
        <end position="169"/>
    </location>
</feature>
<dbReference type="EMBL" id="QEAQ01000045">
    <property type="protein sequence ID" value="TPX57914.1"/>
    <property type="molecule type" value="Genomic_DNA"/>
</dbReference>
<protein>
    <recommendedName>
        <fullName evidence="7">GST N-terminal domain-containing protein</fullName>
    </recommendedName>
</protein>
<dbReference type="SUPFAM" id="SSF47616">
    <property type="entry name" value="GST C-terminal domain-like"/>
    <property type="match status" value="1"/>
</dbReference>
<keyword evidence="2" id="KW-0812">Transmembrane</keyword>
<dbReference type="GO" id="GO:0005737">
    <property type="term" value="C:cytoplasm"/>
    <property type="evidence" value="ECO:0007669"/>
    <property type="project" value="TreeGrafter"/>
</dbReference>
<gene>
    <name evidence="5" type="ORF">PhCBS80983_g03479</name>
</gene>
<dbReference type="InterPro" id="IPR036249">
    <property type="entry name" value="Thioredoxin-like_sf"/>
</dbReference>
<dbReference type="CDD" id="cd03193">
    <property type="entry name" value="GST_C_Metaxin"/>
    <property type="match status" value="1"/>
</dbReference>
<sequence>MKAIIIVVIILAALLLIVLFLLALMKWARSKLRKLMAPHFKSNTPTLQPGEKKKPGVLYVHMPDLRPWGNPNASPFSLKLETWLLMSKIPYVVIRGFDTKKAPKGKIPFIEIDDLIMGDSELIIQYLQKRFPEYPVPGDSLLTHAEKAVGQAFARMVSDCTVACMGYSRNVENIEYTLKAYTGMPASAPLPLYMRIVASLIRRSTSKRLASQGVGRHTRDEIYEIGCRDFKAISDFLGNKPFLLGPNPTTYDASVFAILASSLWVPVEFPMKTYAYEQLPGLDAYLLRVRDAVWGQTLEPWYTGGEVADRMRKTFGEVTLQA</sequence>
<dbReference type="Proteomes" id="UP000318582">
    <property type="component" value="Unassembled WGS sequence"/>
</dbReference>
<evidence type="ECO:0000259" key="3">
    <source>
        <dbReference type="Pfam" id="PF17171"/>
    </source>
</evidence>
<dbReference type="Gene3D" id="3.40.30.10">
    <property type="entry name" value="Glutaredoxin"/>
    <property type="match status" value="1"/>
</dbReference>
<reference evidence="5 6" key="1">
    <citation type="journal article" date="2019" name="Sci. Rep.">
        <title>Comparative genomics of chytrid fungi reveal insights into the obligate biotrophic and pathogenic lifestyle of Synchytrium endobioticum.</title>
        <authorList>
            <person name="van de Vossenberg B.T.L.H."/>
            <person name="Warris S."/>
            <person name="Nguyen H.D.T."/>
            <person name="van Gent-Pelzer M.P.E."/>
            <person name="Joly D.L."/>
            <person name="van de Geest H.C."/>
            <person name="Bonants P.J.M."/>
            <person name="Smith D.S."/>
            <person name="Levesque C.A."/>
            <person name="van der Lee T.A.J."/>
        </authorList>
    </citation>
    <scope>NUCLEOTIDE SEQUENCE [LARGE SCALE GENOMIC DNA]</scope>
    <source>
        <strain evidence="5 6">CBS 809.83</strain>
    </source>
</reference>
<comment type="caution">
    <text evidence="5">The sequence shown here is derived from an EMBL/GenBank/DDBJ whole genome shotgun (WGS) entry which is preliminary data.</text>
</comment>
<dbReference type="SUPFAM" id="SSF52833">
    <property type="entry name" value="Thioredoxin-like"/>
    <property type="match status" value="1"/>
</dbReference>
<dbReference type="PANTHER" id="PTHR12289">
    <property type="entry name" value="METAXIN RELATED"/>
    <property type="match status" value="1"/>
</dbReference>
<evidence type="ECO:0000256" key="1">
    <source>
        <dbReference type="ARBA" id="ARBA00006475"/>
    </source>
</evidence>
<accession>A0A507E253</accession>
<name>A0A507E253_9FUNG</name>
<keyword evidence="6" id="KW-1185">Reference proteome</keyword>
<feature type="transmembrane region" description="Helical" evidence="2">
    <location>
        <begin position="6"/>
        <end position="25"/>
    </location>
</feature>
<comment type="similarity">
    <text evidence="1">Belongs to the FAX family.</text>
</comment>
<dbReference type="SFLD" id="SFLDG01200">
    <property type="entry name" value="SUF1.1"/>
    <property type="match status" value="1"/>
</dbReference>
<proteinExistence type="inferred from homology"/>
<dbReference type="PANTHER" id="PTHR12289:SF41">
    <property type="entry name" value="FAILED AXON CONNECTIONS-RELATED"/>
    <property type="match status" value="1"/>
</dbReference>
<evidence type="ECO:0008006" key="7">
    <source>
        <dbReference type="Google" id="ProtNLM"/>
    </source>
</evidence>
<organism evidence="5 6">
    <name type="scientific">Powellomyces hirtus</name>
    <dbReference type="NCBI Taxonomy" id="109895"/>
    <lineage>
        <taxon>Eukaryota</taxon>
        <taxon>Fungi</taxon>
        <taxon>Fungi incertae sedis</taxon>
        <taxon>Chytridiomycota</taxon>
        <taxon>Chytridiomycota incertae sedis</taxon>
        <taxon>Chytridiomycetes</taxon>
        <taxon>Spizellomycetales</taxon>
        <taxon>Powellomycetaceae</taxon>
        <taxon>Powellomyces</taxon>
    </lineage>
</organism>
<dbReference type="Pfam" id="PF17172">
    <property type="entry name" value="GST_N_4"/>
    <property type="match status" value="1"/>
</dbReference>
<dbReference type="InterPro" id="IPR026928">
    <property type="entry name" value="FAX/IsoI-like"/>
</dbReference>
<dbReference type="SFLD" id="SFLDG01180">
    <property type="entry name" value="SUF1"/>
    <property type="match status" value="1"/>
</dbReference>
<dbReference type="AlphaFoldDB" id="A0A507E253"/>
<evidence type="ECO:0000256" key="2">
    <source>
        <dbReference type="SAM" id="Phobius"/>
    </source>
</evidence>
<evidence type="ECO:0000313" key="5">
    <source>
        <dbReference type="EMBL" id="TPX57914.1"/>
    </source>
</evidence>
<evidence type="ECO:0000313" key="6">
    <source>
        <dbReference type="Proteomes" id="UP000318582"/>
    </source>
</evidence>
<dbReference type="SFLD" id="SFLDS00019">
    <property type="entry name" value="Glutathione_Transferase_(cytos"/>
    <property type="match status" value="1"/>
</dbReference>
<keyword evidence="2" id="KW-1133">Transmembrane helix</keyword>
<dbReference type="InterPro" id="IPR050931">
    <property type="entry name" value="Mito_Protein_Transport_Metaxin"/>
</dbReference>
<dbReference type="InterPro" id="IPR012336">
    <property type="entry name" value="Thioredoxin-like_fold"/>
</dbReference>
<dbReference type="InterPro" id="IPR040079">
    <property type="entry name" value="Glutathione_S-Trfase"/>
</dbReference>